<reference evidence="2 3" key="1">
    <citation type="submission" date="2017-03" db="EMBL/GenBank/DDBJ databases">
        <title>Genomes of endolithic fungi from Antarctica.</title>
        <authorList>
            <person name="Coleine C."/>
            <person name="Masonjones S."/>
            <person name="Stajich J.E."/>
        </authorList>
    </citation>
    <scope>NUCLEOTIDE SEQUENCE [LARGE SCALE GENOMIC DNA]</scope>
    <source>
        <strain evidence="2 3">CCFEE 5184</strain>
    </source>
</reference>
<feature type="compositionally biased region" description="Basic and acidic residues" evidence="1">
    <location>
        <begin position="1"/>
        <end position="21"/>
    </location>
</feature>
<feature type="compositionally biased region" description="Acidic residues" evidence="1">
    <location>
        <begin position="620"/>
        <end position="640"/>
    </location>
</feature>
<feature type="compositionally biased region" description="Basic and acidic residues" evidence="1">
    <location>
        <begin position="153"/>
        <end position="166"/>
    </location>
</feature>
<dbReference type="Proteomes" id="UP000309340">
    <property type="component" value="Unassembled WGS sequence"/>
</dbReference>
<proteinExistence type="predicted"/>
<dbReference type="EMBL" id="NAJQ01000026">
    <property type="protein sequence ID" value="TKA82769.1"/>
    <property type="molecule type" value="Genomic_DNA"/>
</dbReference>
<feature type="compositionally biased region" description="Basic and acidic residues" evidence="1">
    <location>
        <begin position="332"/>
        <end position="345"/>
    </location>
</feature>
<feature type="compositionally biased region" description="Low complexity" evidence="1">
    <location>
        <begin position="352"/>
        <end position="363"/>
    </location>
</feature>
<feature type="compositionally biased region" description="Polar residues" evidence="1">
    <location>
        <begin position="39"/>
        <end position="48"/>
    </location>
</feature>
<feature type="compositionally biased region" description="Basic and acidic residues" evidence="1">
    <location>
        <begin position="641"/>
        <end position="653"/>
    </location>
</feature>
<feature type="region of interest" description="Disordered" evidence="1">
    <location>
        <begin position="81"/>
        <end position="792"/>
    </location>
</feature>
<evidence type="ECO:0000313" key="2">
    <source>
        <dbReference type="EMBL" id="TKA82769.1"/>
    </source>
</evidence>
<evidence type="ECO:0000313" key="3">
    <source>
        <dbReference type="Proteomes" id="UP000309340"/>
    </source>
</evidence>
<feature type="compositionally biased region" description="Polar residues" evidence="1">
    <location>
        <begin position="471"/>
        <end position="488"/>
    </location>
</feature>
<feature type="compositionally biased region" description="Acidic residues" evidence="1">
    <location>
        <begin position="596"/>
        <end position="607"/>
    </location>
</feature>
<comment type="caution">
    <text evidence="2">The sequence shown here is derived from an EMBL/GenBank/DDBJ whole genome shotgun (WGS) entry which is preliminary data.</text>
</comment>
<dbReference type="AlphaFoldDB" id="A0A4V6WLC7"/>
<feature type="compositionally biased region" description="Basic and acidic residues" evidence="1">
    <location>
        <begin position="503"/>
        <end position="528"/>
    </location>
</feature>
<sequence>MATHDRDEHQDPSERRIRELEAENEALRATLQRSERSGVPTNDASGRQTIEVYFDGRRILQLPGVAGVPPHPNEHNLAIHEDQVAVGGPWSERHRQQPRPDVLPVPADGQPAQDGRGLAEVPPPQQPQPAQSLFPSDIERDRQQPANPPPVRDTGKGKTVVREVNDRNLPNSEQRTKSAPAGPPAGRGASETTHEGPEVSSEHAVGADEDHVAEERAAGDIAPAIVEHPHAEPPIHITATGPASRANVKQARKPAKSREPSVQRHEQPPKRKGSKAQQQSRRDAGTIANSEKAGADVAAASAHGNTRSSQTRKKGAGSWEFKETMDIDAGTELDKSEIPDLDKRVTRSRVYSAPAHASASRPALAKKETGRSSSQAAASTAGPRKKSVRSAKGNAKAASSRQGSVADGTGAPASKGETVPVYSESERTDGPALKRPNAAPEQTAAAAPSRGIEPGPVLKNRGGEGLGNVAVPSQQTERPRYSGSTQQKLARKRAAKELHRKKLQQDTGREEDERAVALDPVDERQEKAAEDEDQNQGHETEQANSASASSGAPKPRSFSDGGGMVQDPFTSRLLQGRRQKRWSAVQLLRKGTEQYEYGENEDDDDTPFADYARLSRGEQPQEEEEEDGEEQEGEVEGEGQEEGRDGEKGMKAEEQEEEEQDEEEQDEQEQEEEYAKEEEDGNEEQEEADEEGEEEVEQEEEAEESSGSASAPALVSAMAAADKAVSPTHRGAKRSMPDSDNTNDNRQTSEGSGSSDEPPLKKQKTPPAAKPRKQGKSSFGFNFPQGFRPINE</sequence>
<gene>
    <name evidence="2" type="ORF">B0A55_01102</name>
</gene>
<feature type="compositionally biased region" description="Basic and acidic residues" evidence="1">
    <location>
        <begin position="192"/>
        <end position="218"/>
    </location>
</feature>
<feature type="compositionally biased region" description="Acidic residues" evidence="1">
    <location>
        <begin position="654"/>
        <end position="704"/>
    </location>
</feature>
<feature type="compositionally biased region" description="Low complexity" evidence="1">
    <location>
        <begin position="436"/>
        <end position="448"/>
    </location>
</feature>
<name>A0A4V6WLC7_9PEZI</name>
<feature type="compositionally biased region" description="Low complexity" evidence="1">
    <location>
        <begin position="708"/>
        <end position="721"/>
    </location>
</feature>
<keyword evidence="3" id="KW-1185">Reference proteome</keyword>
<accession>A0A4V6WLC7</accession>
<feature type="region of interest" description="Disordered" evidence="1">
    <location>
        <begin position="1"/>
        <end position="48"/>
    </location>
</feature>
<feature type="compositionally biased region" description="Basic residues" evidence="1">
    <location>
        <begin position="489"/>
        <end position="502"/>
    </location>
</feature>
<feature type="compositionally biased region" description="Polar residues" evidence="1">
    <location>
        <begin position="738"/>
        <end position="755"/>
    </location>
</feature>
<dbReference type="STRING" id="329884.A0A4V6WLC7"/>
<feature type="compositionally biased region" description="Basic and acidic residues" evidence="1">
    <location>
        <begin position="256"/>
        <end position="269"/>
    </location>
</feature>
<evidence type="ECO:0000256" key="1">
    <source>
        <dbReference type="SAM" id="MobiDB-lite"/>
    </source>
</evidence>
<organism evidence="2 3">
    <name type="scientific">Friedmanniomyces simplex</name>
    <dbReference type="NCBI Taxonomy" id="329884"/>
    <lineage>
        <taxon>Eukaryota</taxon>
        <taxon>Fungi</taxon>
        <taxon>Dikarya</taxon>
        <taxon>Ascomycota</taxon>
        <taxon>Pezizomycotina</taxon>
        <taxon>Dothideomycetes</taxon>
        <taxon>Dothideomycetidae</taxon>
        <taxon>Mycosphaerellales</taxon>
        <taxon>Teratosphaeriaceae</taxon>
        <taxon>Friedmanniomyces</taxon>
    </lineage>
</organism>
<protein>
    <submittedName>
        <fullName evidence="2">Uncharacterized protein</fullName>
    </submittedName>
</protein>